<evidence type="ECO:0000313" key="11">
    <source>
        <dbReference type="Proteomes" id="UP000823772"/>
    </source>
</evidence>
<evidence type="ECO:0000256" key="7">
    <source>
        <dbReference type="RuleBase" id="RU004504"/>
    </source>
</evidence>
<feature type="domain" description="Aminotransferase class V" evidence="9">
    <location>
        <begin position="24"/>
        <end position="394"/>
    </location>
</feature>
<evidence type="ECO:0000256" key="4">
    <source>
        <dbReference type="ARBA" id="ARBA00022679"/>
    </source>
</evidence>
<dbReference type="Proteomes" id="UP000823772">
    <property type="component" value="Unassembled WGS sequence"/>
</dbReference>
<evidence type="ECO:0000256" key="3">
    <source>
        <dbReference type="ARBA" id="ARBA00010447"/>
    </source>
</evidence>
<comment type="function">
    <text evidence="2 8">Catalyzes the removal of elemental sulfur and selenium atoms from L-cysteine, L-cystine, L-selenocysteine, and L-selenocystine to produce L-alanine.</text>
</comment>
<dbReference type="Pfam" id="PF00266">
    <property type="entry name" value="Aminotran_5"/>
    <property type="match status" value="1"/>
</dbReference>
<dbReference type="EC" id="2.8.1.7" evidence="8"/>
<keyword evidence="5 8" id="KW-0663">Pyridoxal phosphate</keyword>
<accession>A0A9D9J1J8</accession>
<dbReference type="InterPro" id="IPR010970">
    <property type="entry name" value="Cys_dSase_SufS"/>
</dbReference>
<proteinExistence type="inferred from homology"/>
<keyword evidence="4 8" id="KW-0808">Transferase</keyword>
<protein>
    <recommendedName>
        <fullName evidence="8">Cysteine desulfurase</fullName>
        <ecNumber evidence="8">2.8.1.7</ecNumber>
    </recommendedName>
</protein>
<dbReference type="GO" id="GO:0006534">
    <property type="term" value="P:cysteine metabolic process"/>
    <property type="evidence" value="ECO:0007669"/>
    <property type="project" value="UniProtKB-UniRule"/>
</dbReference>
<organism evidence="10 11">
    <name type="scientific">Candidatus Merdivivens faecigallinarum</name>
    <dbReference type="NCBI Taxonomy" id="2840871"/>
    <lineage>
        <taxon>Bacteria</taxon>
        <taxon>Pseudomonadati</taxon>
        <taxon>Bacteroidota</taxon>
        <taxon>Bacteroidia</taxon>
        <taxon>Bacteroidales</taxon>
        <taxon>Muribaculaceae</taxon>
        <taxon>Muribaculaceae incertae sedis</taxon>
        <taxon>Candidatus Merdivivens</taxon>
    </lineage>
</organism>
<dbReference type="InterPro" id="IPR015422">
    <property type="entry name" value="PyrdxlP-dep_Trfase_small"/>
</dbReference>
<evidence type="ECO:0000256" key="5">
    <source>
        <dbReference type="ARBA" id="ARBA00022898"/>
    </source>
</evidence>
<evidence type="ECO:0000256" key="6">
    <source>
        <dbReference type="ARBA" id="ARBA00050776"/>
    </source>
</evidence>
<comment type="caution">
    <text evidence="10">The sequence shown here is derived from an EMBL/GenBank/DDBJ whole genome shotgun (WGS) entry which is preliminary data.</text>
</comment>
<dbReference type="PIRSF" id="PIRSF005572">
    <property type="entry name" value="NifS"/>
    <property type="match status" value="1"/>
</dbReference>
<dbReference type="CDD" id="cd06453">
    <property type="entry name" value="SufS_like"/>
    <property type="match status" value="1"/>
</dbReference>
<reference evidence="10" key="1">
    <citation type="submission" date="2020-10" db="EMBL/GenBank/DDBJ databases">
        <authorList>
            <person name="Gilroy R."/>
        </authorList>
    </citation>
    <scope>NUCLEOTIDE SEQUENCE</scope>
    <source>
        <strain evidence="10">B3-2255</strain>
    </source>
</reference>
<dbReference type="EMBL" id="JADILY010000059">
    <property type="protein sequence ID" value="MBO8481468.1"/>
    <property type="molecule type" value="Genomic_DNA"/>
</dbReference>
<comment type="catalytic activity">
    <reaction evidence="6 8">
        <text>(sulfur carrier)-H + L-cysteine = (sulfur carrier)-SH + L-alanine</text>
        <dbReference type="Rhea" id="RHEA:43892"/>
        <dbReference type="Rhea" id="RHEA-COMP:14737"/>
        <dbReference type="Rhea" id="RHEA-COMP:14739"/>
        <dbReference type="ChEBI" id="CHEBI:29917"/>
        <dbReference type="ChEBI" id="CHEBI:35235"/>
        <dbReference type="ChEBI" id="CHEBI:57972"/>
        <dbReference type="ChEBI" id="CHEBI:64428"/>
        <dbReference type="EC" id="2.8.1.7"/>
    </reaction>
</comment>
<dbReference type="Gene3D" id="3.90.1150.10">
    <property type="entry name" value="Aspartate Aminotransferase, domain 1"/>
    <property type="match status" value="1"/>
</dbReference>
<evidence type="ECO:0000256" key="8">
    <source>
        <dbReference type="RuleBase" id="RU004506"/>
    </source>
</evidence>
<dbReference type="SUPFAM" id="SSF53383">
    <property type="entry name" value="PLP-dependent transferases"/>
    <property type="match status" value="1"/>
</dbReference>
<comment type="similarity">
    <text evidence="3 8">Belongs to the class-V pyridoxal-phosphate-dependent aminotransferase family. Csd subfamily.</text>
</comment>
<dbReference type="InterPro" id="IPR020578">
    <property type="entry name" value="Aminotrans_V_PyrdxlP_BS"/>
</dbReference>
<gene>
    <name evidence="10" type="primary">sufS</name>
    <name evidence="10" type="ORF">IAC87_02850</name>
</gene>
<sequence length="406" mass="44228">MFDVNAIRAEFPALSGKVYGKPIVYFDNAATSQRPRCVLEAADRFSVVSNANIHRAVHRMADDATQAYEAAREAVRAFIGADSAEEIIFTSGATAAMNLAAFSFCERFVSEGDVIVVSAVEHHSDIVPWQLAALRKGASLRVIPVNEDGTLDLSGLDRILDGPVRIVAVAQISNVLGIRNPVEKIIEAAHARSIPVLVDGAQGIVHERTDVKRLGCDFYAFSGHKIFAATGTGVLYGRRELLEEMPPYMGGGEMVGHVTFDKTTYAPLPLKFEAGTPNFIGQATFTQALGFAGKLFADDAVEYTDGLTAYMYDRLACYPGLKLFGECRTGRIPLFSFNIEGVHHEDLALVLDKMGIAVRSGQLCAEPLMDRFGVTGMLRASLLPYNTKEEIDYFMESLDRAVGMLK</sequence>
<dbReference type="InterPro" id="IPR015424">
    <property type="entry name" value="PyrdxlP-dep_Trfase"/>
</dbReference>
<dbReference type="AlphaFoldDB" id="A0A9D9J1J8"/>
<dbReference type="NCBIfam" id="TIGR01979">
    <property type="entry name" value="sufS"/>
    <property type="match status" value="1"/>
</dbReference>
<dbReference type="GO" id="GO:0030170">
    <property type="term" value="F:pyridoxal phosphate binding"/>
    <property type="evidence" value="ECO:0007669"/>
    <property type="project" value="UniProtKB-UniRule"/>
</dbReference>
<evidence type="ECO:0000259" key="9">
    <source>
        <dbReference type="Pfam" id="PF00266"/>
    </source>
</evidence>
<name>A0A9D9J1J8_9BACT</name>
<evidence type="ECO:0000256" key="2">
    <source>
        <dbReference type="ARBA" id="ARBA00002824"/>
    </source>
</evidence>
<dbReference type="PANTHER" id="PTHR43586">
    <property type="entry name" value="CYSTEINE DESULFURASE"/>
    <property type="match status" value="1"/>
</dbReference>
<evidence type="ECO:0000313" key="10">
    <source>
        <dbReference type="EMBL" id="MBO8481468.1"/>
    </source>
</evidence>
<dbReference type="GO" id="GO:0031071">
    <property type="term" value="F:cysteine desulfurase activity"/>
    <property type="evidence" value="ECO:0007669"/>
    <property type="project" value="UniProtKB-UniRule"/>
</dbReference>
<dbReference type="PANTHER" id="PTHR43586:SF8">
    <property type="entry name" value="CYSTEINE DESULFURASE 1, CHLOROPLASTIC"/>
    <property type="match status" value="1"/>
</dbReference>
<dbReference type="InterPro" id="IPR016454">
    <property type="entry name" value="Cysteine_dSase"/>
</dbReference>
<dbReference type="Gene3D" id="3.40.640.10">
    <property type="entry name" value="Type I PLP-dependent aspartate aminotransferase-like (Major domain)"/>
    <property type="match status" value="1"/>
</dbReference>
<evidence type="ECO:0000256" key="1">
    <source>
        <dbReference type="ARBA" id="ARBA00001933"/>
    </source>
</evidence>
<comment type="cofactor">
    <cofactor evidence="1 7">
        <name>pyridoxal 5'-phosphate</name>
        <dbReference type="ChEBI" id="CHEBI:597326"/>
    </cofactor>
</comment>
<dbReference type="PROSITE" id="PS00595">
    <property type="entry name" value="AA_TRANSFER_CLASS_5"/>
    <property type="match status" value="1"/>
</dbReference>
<reference evidence="10" key="2">
    <citation type="journal article" date="2021" name="PeerJ">
        <title>Extensive microbial diversity within the chicken gut microbiome revealed by metagenomics and culture.</title>
        <authorList>
            <person name="Gilroy R."/>
            <person name="Ravi A."/>
            <person name="Getino M."/>
            <person name="Pursley I."/>
            <person name="Horton D.L."/>
            <person name="Alikhan N.F."/>
            <person name="Baker D."/>
            <person name="Gharbi K."/>
            <person name="Hall N."/>
            <person name="Watson M."/>
            <person name="Adriaenssens E.M."/>
            <person name="Foster-Nyarko E."/>
            <person name="Jarju S."/>
            <person name="Secka A."/>
            <person name="Antonio M."/>
            <person name="Oren A."/>
            <person name="Chaudhuri R.R."/>
            <person name="La Ragione R."/>
            <person name="Hildebrand F."/>
            <person name="Pallen M.J."/>
        </authorList>
    </citation>
    <scope>NUCLEOTIDE SEQUENCE</scope>
    <source>
        <strain evidence="10">B3-2255</strain>
    </source>
</reference>
<dbReference type="InterPro" id="IPR000192">
    <property type="entry name" value="Aminotrans_V_dom"/>
</dbReference>
<dbReference type="InterPro" id="IPR015421">
    <property type="entry name" value="PyrdxlP-dep_Trfase_major"/>
</dbReference>